<dbReference type="STRING" id="33114.A0A2G2WP98"/>
<evidence type="ECO:0000256" key="1">
    <source>
        <dbReference type="SAM" id="MobiDB-lite"/>
    </source>
</evidence>
<dbReference type="EMBL" id="MLFT02000005">
    <property type="protein sequence ID" value="PHT47041.1"/>
    <property type="molecule type" value="Genomic_DNA"/>
</dbReference>
<proteinExistence type="predicted"/>
<dbReference type="Pfam" id="PF07911">
    <property type="entry name" value="DUF1677"/>
    <property type="match status" value="1"/>
</dbReference>
<organism evidence="2 3">
    <name type="scientific">Capsicum baccatum</name>
    <name type="common">Peruvian pepper</name>
    <dbReference type="NCBI Taxonomy" id="33114"/>
    <lineage>
        <taxon>Eukaryota</taxon>
        <taxon>Viridiplantae</taxon>
        <taxon>Streptophyta</taxon>
        <taxon>Embryophyta</taxon>
        <taxon>Tracheophyta</taxon>
        <taxon>Spermatophyta</taxon>
        <taxon>Magnoliopsida</taxon>
        <taxon>eudicotyledons</taxon>
        <taxon>Gunneridae</taxon>
        <taxon>Pentapetalae</taxon>
        <taxon>asterids</taxon>
        <taxon>lamiids</taxon>
        <taxon>Solanales</taxon>
        <taxon>Solanaceae</taxon>
        <taxon>Solanoideae</taxon>
        <taxon>Capsiceae</taxon>
        <taxon>Capsicum</taxon>
    </lineage>
</organism>
<comment type="caution">
    <text evidence="2">The sequence shown here is derived from an EMBL/GenBank/DDBJ whole genome shotgun (WGS) entry which is preliminary data.</text>
</comment>
<dbReference type="PANTHER" id="PTHR33108">
    <property type="entry name" value="OS01G0745000 PROTEIN"/>
    <property type="match status" value="1"/>
</dbReference>
<feature type="region of interest" description="Disordered" evidence="1">
    <location>
        <begin position="1"/>
        <end position="22"/>
    </location>
</feature>
<dbReference type="PANTHER" id="PTHR33108:SF57">
    <property type="entry name" value="DUF1677 FAMILY PROTEIN"/>
    <property type="match status" value="1"/>
</dbReference>
<gene>
    <name evidence="2" type="ORF">CQW23_11249</name>
</gene>
<feature type="compositionally biased region" description="Polar residues" evidence="1">
    <location>
        <begin position="8"/>
        <end position="21"/>
    </location>
</feature>
<accession>A0A2G2WP98</accession>
<reference evidence="3" key="2">
    <citation type="journal article" date="2017" name="J. Anim. Genet.">
        <title>Multiple reference genome sequences of hot pepper reveal the massive evolution of plant disease resistance genes by retroduplication.</title>
        <authorList>
            <person name="Kim S."/>
            <person name="Park J."/>
            <person name="Yeom S.-I."/>
            <person name="Kim Y.-M."/>
            <person name="Seo E."/>
            <person name="Kim K.-T."/>
            <person name="Kim M.-S."/>
            <person name="Lee J.M."/>
            <person name="Cheong K."/>
            <person name="Shin H.-S."/>
            <person name="Kim S.-B."/>
            <person name="Han K."/>
            <person name="Lee J."/>
            <person name="Park M."/>
            <person name="Lee H.-A."/>
            <person name="Lee H.-Y."/>
            <person name="Lee Y."/>
            <person name="Oh S."/>
            <person name="Lee J.H."/>
            <person name="Choi E."/>
            <person name="Choi E."/>
            <person name="Lee S.E."/>
            <person name="Jeon J."/>
            <person name="Kim H."/>
            <person name="Choi G."/>
            <person name="Song H."/>
            <person name="Lee J."/>
            <person name="Lee S.-C."/>
            <person name="Kwon J.-K."/>
            <person name="Lee H.-Y."/>
            <person name="Koo N."/>
            <person name="Hong Y."/>
            <person name="Kim R.W."/>
            <person name="Kang W.-H."/>
            <person name="Huh J.H."/>
            <person name="Kang B.-C."/>
            <person name="Yang T.-J."/>
            <person name="Lee Y.-H."/>
            <person name="Bennetzen J.L."/>
            <person name="Choi D."/>
        </authorList>
    </citation>
    <scope>NUCLEOTIDE SEQUENCE [LARGE SCALE GENOMIC DNA]</scope>
    <source>
        <strain evidence="3">cv. PBC81</strain>
    </source>
</reference>
<dbReference type="Proteomes" id="UP000224567">
    <property type="component" value="Unassembled WGS sequence"/>
</dbReference>
<dbReference type="OrthoDB" id="673856at2759"/>
<reference evidence="2 3" key="1">
    <citation type="journal article" date="2017" name="Genome Biol.">
        <title>New reference genome sequences of hot pepper reveal the massive evolution of plant disease-resistance genes by retroduplication.</title>
        <authorList>
            <person name="Kim S."/>
            <person name="Park J."/>
            <person name="Yeom S.I."/>
            <person name="Kim Y.M."/>
            <person name="Seo E."/>
            <person name="Kim K.T."/>
            <person name="Kim M.S."/>
            <person name="Lee J.M."/>
            <person name="Cheong K."/>
            <person name="Shin H.S."/>
            <person name="Kim S.B."/>
            <person name="Han K."/>
            <person name="Lee J."/>
            <person name="Park M."/>
            <person name="Lee H.A."/>
            <person name="Lee H.Y."/>
            <person name="Lee Y."/>
            <person name="Oh S."/>
            <person name="Lee J.H."/>
            <person name="Choi E."/>
            <person name="Choi E."/>
            <person name="Lee S.E."/>
            <person name="Jeon J."/>
            <person name="Kim H."/>
            <person name="Choi G."/>
            <person name="Song H."/>
            <person name="Lee J."/>
            <person name="Lee S.C."/>
            <person name="Kwon J.K."/>
            <person name="Lee H.Y."/>
            <person name="Koo N."/>
            <person name="Hong Y."/>
            <person name="Kim R.W."/>
            <person name="Kang W.H."/>
            <person name="Huh J.H."/>
            <person name="Kang B.C."/>
            <person name="Yang T.J."/>
            <person name="Lee Y.H."/>
            <person name="Bennetzen J.L."/>
            <person name="Choi D."/>
        </authorList>
    </citation>
    <scope>NUCLEOTIDE SEQUENCE [LARGE SCALE GENOMIC DNA]</scope>
    <source>
        <strain evidence="3">cv. PBC81</strain>
    </source>
</reference>
<name>A0A2G2WP98_CAPBA</name>
<evidence type="ECO:0000313" key="3">
    <source>
        <dbReference type="Proteomes" id="UP000224567"/>
    </source>
</evidence>
<dbReference type="AlphaFoldDB" id="A0A2G2WP98"/>
<dbReference type="InterPro" id="IPR012876">
    <property type="entry name" value="DUF1677_pln"/>
</dbReference>
<keyword evidence="3" id="KW-1185">Reference proteome</keyword>
<evidence type="ECO:0000313" key="2">
    <source>
        <dbReference type="EMBL" id="PHT47041.1"/>
    </source>
</evidence>
<protein>
    <submittedName>
        <fullName evidence="2">Uncharacterized protein</fullName>
    </submittedName>
</protein>
<sequence length="182" mass="20171">MAPPGETNVRNLNKPSPLSNDSLKRTMSEISYEWMNDDTIIDANIPPISEVESAKCECCGMSDEYTPEYVDQVRKKYSGKWICGLCGDAVKEEAQKNGGKNEEALATHMSSCSKFNKFGRAYPVLSQAEAMRKMLKKNTRGIMRAKSISPKDRIMPKKGGIARTNSCIPAITKDMSDLHIAT</sequence>